<dbReference type="GO" id="GO:0004842">
    <property type="term" value="F:ubiquitin-protein transferase activity"/>
    <property type="evidence" value="ECO:0007669"/>
    <property type="project" value="InterPro"/>
</dbReference>
<dbReference type="SUPFAM" id="SSF53300">
    <property type="entry name" value="vWA-like"/>
    <property type="match status" value="1"/>
</dbReference>
<accession>A0A8W8IA11</accession>
<dbReference type="SUPFAM" id="SSF117839">
    <property type="entry name" value="WWE domain"/>
    <property type="match status" value="1"/>
</dbReference>
<dbReference type="Pfam" id="PF06701">
    <property type="entry name" value="MIB_HERC2"/>
    <property type="match status" value="2"/>
</dbReference>
<dbReference type="GO" id="GO:0016567">
    <property type="term" value="P:protein ubiquitination"/>
    <property type="evidence" value="ECO:0007669"/>
    <property type="project" value="InterPro"/>
</dbReference>
<dbReference type="Pfam" id="PF02825">
    <property type="entry name" value="WWE"/>
    <property type="match status" value="1"/>
</dbReference>
<dbReference type="InterPro" id="IPR037252">
    <property type="entry name" value="Mib_Herc2_sf"/>
</dbReference>
<dbReference type="PROSITE" id="PS51416">
    <property type="entry name" value="MIB_HERC2"/>
    <property type="match status" value="2"/>
</dbReference>
<dbReference type="PROSITE" id="PS50918">
    <property type="entry name" value="WWE"/>
    <property type="match status" value="1"/>
</dbReference>
<dbReference type="InterPro" id="IPR036465">
    <property type="entry name" value="vWFA_dom_sf"/>
</dbReference>
<evidence type="ECO:0000259" key="2">
    <source>
        <dbReference type="PROSITE" id="PS50234"/>
    </source>
</evidence>
<feature type="compositionally biased region" description="Basic and acidic residues" evidence="1">
    <location>
        <begin position="26"/>
        <end position="41"/>
    </location>
</feature>
<organism evidence="5 6">
    <name type="scientific">Magallana gigas</name>
    <name type="common">Pacific oyster</name>
    <name type="synonym">Crassostrea gigas</name>
    <dbReference type="NCBI Taxonomy" id="29159"/>
    <lineage>
        <taxon>Eukaryota</taxon>
        <taxon>Metazoa</taxon>
        <taxon>Spiralia</taxon>
        <taxon>Lophotrochozoa</taxon>
        <taxon>Mollusca</taxon>
        <taxon>Bivalvia</taxon>
        <taxon>Autobranchia</taxon>
        <taxon>Pteriomorphia</taxon>
        <taxon>Ostreida</taxon>
        <taxon>Ostreoidea</taxon>
        <taxon>Ostreidae</taxon>
        <taxon>Magallana</taxon>
    </lineage>
</organism>
<proteinExistence type="predicted"/>
<dbReference type="Gene3D" id="2.30.30.40">
    <property type="entry name" value="SH3 Domains"/>
    <property type="match status" value="2"/>
</dbReference>
<feature type="domain" description="WWE" evidence="3">
    <location>
        <begin position="590"/>
        <end position="666"/>
    </location>
</feature>
<dbReference type="SMART" id="SM00327">
    <property type="entry name" value="VWA"/>
    <property type="match status" value="1"/>
</dbReference>
<dbReference type="EnsemblMetazoa" id="G13072.2">
    <property type="protein sequence ID" value="G13072.2:cds"/>
    <property type="gene ID" value="G13072"/>
</dbReference>
<feature type="domain" description="VWFA" evidence="2">
    <location>
        <begin position="139"/>
        <end position="338"/>
    </location>
</feature>
<evidence type="ECO:0000259" key="4">
    <source>
        <dbReference type="PROSITE" id="PS51416"/>
    </source>
</evidence>
<evidence type="ECO:0000313" key="5">
    <source>
        <dbReference type="EnsemblMetazoa" id="G13072.2:cds"/>
    </source>
</evidence>
<dbReference type="Gene3D" id="3.30.720.50">
    <property type="match status" value="1"/>
</dbReference>
<feature type="compositionally biased region" description="Polar residues" evidence="1">
    <location>
        <begin position="42"/>
        <end position="51"/>
    </location>
</feature>
<dbReference type="AlphaFoldDB" id="A0A8W8IA11"/>
<sequence>SQGSPEQPPISRNKYGLKYRSVSIKNDNRVKVLEGKERETDQSFQNKSSSQTKDKLNLPTRDAIKKLQLTPKAERTSARPKQKPHPLSTKNEYRNLAGLNKDPDDVNEVKDLNSWKRLAEEEKLKGQILSPLKKGKGPDTCLLLDMSGSMTGEPFNEMMAAVRVFVEGISTISVALGINENIGIATFGTQTEVVLHMTNEYDKVLEALELMFPSGPSPMAAGMYMALACCLGHGHRTTIGKIPVGGRIILFSDGKGTPDTTTAGEDDLESPFEFMKDVWLKEAADDLEKRKIRVYAVPVCSSEPEMMETVCKTTHGKMYNINETHKLIKMTQNTIQAINMIEDGFDFDGASAGKQSSPEFPKHMLGPDWEEVEHLGKFLINEESFMSNRELEGSHLPPLGSRVRRGPDWKYNNQDQGGPGTIVGHDGDHIRVWVEWDCGHTNVYTFSPLFGRDLVLVDEPRVLFDEIIAVGCLVERVTDWKYGDQDGGIGSIGVVINVNANGNILVRWPNKNKCRYKFGCDGLFEVKLCDRKNIHERSRTQVTKQEKPVMGAEKRESTSIFKLDKHEEDRKSLKVEERVSLEELNRRNRQMQPKEQTDLDKITWTYKKDGEWHCIPKDINDKMEKAYGRNKHGSTILELDGHIWRAKFSDMKMICQKTHACTEIARKESGI</sequence>
<dbReference type="PROSITE" id="PS50234">
    <property type="entry name" value="VWFA"/>
    <property type="match status" value="1"/>
</dbReference>
<protein>
    <recommendedName>
        <fullName evidence="7">VWFA domain-containing protein</fullName>
    </recommendedName>
</protein>
<dbReference type="CDD" id="cd00198">
    <property type="entry name" value="vWFA"/>
    <property type="match status" value="1"/>
</dbReference>
<evidence type="ECO:0000259" key="3">
    <source>
        <dbReference type="PROSITE" id="PS50918"/>
    </source>
</evidence>
<dbReference type="SUPFAM" id="SSF159034">
    <property type="entry name" value="Mib/herc2 domain-like"/>
    <property type="match status" value="2"/>
</dbReference>
<name>A0A8W8IA11_MAGGI</name>
<dbReference type="InterPro" id="IPR037197">
    <property type="entry name" value="WWE_dom_sf"/>
</dbReference>
<evidence type="ECO:0008006" key="7">
    <source>
        <dbReference type="Google" id="ProtNLM"/>
    </source>
</evidence>
<keyword evidence="6" id="KW-1185">Reference proteome</keyword>
<dbReference type="GO" id="GO:0046872">
    <property type="term" value="F:metal ion binding"/>
    <property type="evidence" value="ECO:0007669"/>
    <property type="project" value="InterPro"/>
</dbReference>
<dbReference type="InterPro" id="IPR010606">
    <property type="entry name" value="Mib_Herc2"/>
</dbReference>
<evidence type="ECO:0000313" key="6">
    <source>
        <dbReference type="Proteomes" id="UP000005408"/>
    </source>
</evidence>
<dbReference type="InterPro" id="IPR004170">
    <property type="entry name" value="WWE_dom"/>
</dbReference>
<dbReference type="Proteomes" id="UP000005408">
    <property type="component" value="Unassembled WGS sequence"/>
</dbReference>
<dbReference type="InterPro" id="IPR002035">
    <property type="entry name" value="VWF_A"/>
</dbReference>
<dbReference type="Gene3D" id="3.40.50.410">
    <property type="entry name" value="von Willebrand factor, type A domain"/>
    <property type="match status" value="1"/>
</dbReference>
<evidence type="ECO:0000256" key="1">
    <source>
        <dbReference type="SAM" id="MobiDB-lite"/>
    </source>
</evidence>
<feature type="domain" description="MIB/HERC2" evidence="4">
    <location>
        <begin position="386"/>
        <end position="460"/>
    </location>
</feature>
<feature type="region of interest" description="Disordered" evidence="1">
    <location>
        <begin position="1"/>
        <end position="105"/>
    </location>
</feature>
<feature type="domain" description="MIB/HERC2" evidence="4">
    <location>
        <begin position="459"/>
        <end position="532"/>
    </location>
</feature>
<dbReference type="Pfam" id="PF13519">
    <property type="entry name" value="VWA_2"/>
    <property type="match status" value="1"/>
</dbReference>
<reference evidence="5" key="1">
    <citation type="submission" date="2022-08" db="UniProtKB">
        <authorList>
            <consortium name="EnsemblMetazoa"/>
        </authorList>
    </citation>
    <scope>IDENTIFICATION</scope>
    <source>
        <strain evidence="5">05x7-T-G4-1.051#20</strain>
    </source>
</reference>